<evidence type="ECO:0000313" key="3">
    <source>
        <dbReference type="Proteomes" id="UP001596119"/>
    </source>
</evidence>
<dbReference type="Pfam" id="PF02371">
    <property type="entry name" value="Transposase_20"/>
    <property type="match status" value="1"/>
</dbReference>
<reference evidence="3" key="1">
    <citation type="journal article" date="2019" name="Int. J. Syst. Evol. Microbiol.">
        <title>The Global Catalogue of Microorganisms (GCM) 10K type strain sequencing project: providing services to taxonomists for standard genome sequencing and annotation.</title>
        <authorList>
            <consortium name="The Broad Institute Genomics Platform"/>
            <consortium name="The Broad Institute Genome Sequencing Center for Infectious Disease"/>
            <person name="Wu L."/>
            <person name="Ma J."/>
        </authorList>
    </citation>
    <scope>NUCLEOTIDE SEQUENCE [LARGE SCALE GENOMIC DNA]</scope>
    <source>
        <strain evidence="3">CGMCC 4.7397</strain>
    </source>
</reference>
<evidence type="ECO:0000313" key="2">
    <source>
        <dbReference type="EMBL" id="MFC5952431.1"/>
    </source>
</evidence>
<feature type="non-terminal residue" evidence="2">
    <location>
        <position position="38"/>
    </location>
</feature>
<evidence type="ECO:0000259" key="1">
    <source>
        <dbReference type="Pfam" id="PF02371"/>
    </source>
</evidence>
<dbReference type="Proteomes" id="UP001596119">
    <property type="component" value="Unassembled WGS sequence"/>
</dbReference>
<name>A0ABW1IFC6_9PSEU</name>
<keyword evidence="3" id="KW-1185">Reference proteome</keyword>
<feature type="domain" description="Transposase IS116/IS110/IS902 C-terminal" evidence="1">
    <location>
        <begin position="3"/>
        <end position="38"/>
    </location>
</feature>
<dbReference type="InterPro" id="IPR003346">
    <property type="entry name" value="Transposase_20"/>
</dbReference>
<accession>A0ABW1IFC6</accession>
<dbReference type="RefSeq" id="WP_379571319.1">
    <property type="nucleotide sequence ID" value="NZ_JBHSQK010000104.1"/>
</dbReference>
<protein>
    <submittedName>
        <fullName evidence="2">Transposase</fullName>
    </submittedName>
</protein>
<dbReference type="EMBL" id="JBHSQK010000104">
    <property type="protein sequence ID" value="MFC5952431.1"/>
    <property type="molecule type" value="Genomic_DNA"/>
</dbReference>
<gene>
    <name evidence="2" type="ORF">ACFQH9_29630</name>
</gene>
<proteinExistence type="predicted"/>
<organism evidence="2 3">
    <name type="scientific">Pseudonocardia lutea</name>
    <dbReference type="NCBI Taxonomy" id="2172015"/>
    <lineage>
        <taxon>Bacteria</taxon>
        <taxon>Bacillati</taxon>
        <taxon>Actinomycetota</taxon>
        <taxon>Actinomycetes</taxon>
        <taxon>Pseudonocardiales</taxon>
        <taxon>Pseudonocardiaceae</taxon>
        <taxon>Pseudonocardia</taxon>
    </lineage>
</organism>
<sequence>MARSLPGLASVGAPALVAVVGDASRFPSARHFKSFTGL</sequence>
<comment type="caution">
    <text evidence="2">The sequence shown here is derived from an EMBL/GenBank/DDBJ whole genome shotgun (WGS) entry which is preliminary data.</text>
</comment>